<gene>
    <name evidence="2" type="ORF">B0I27_103130</name>
</gene>
<proteinExistence type="predicted"/>
<dbReference type="AlphaFoldDB" id="A0A2T0U6W9"/>
<dbReference type="InterPro" id="IPR038636">
    <property type="entry name" value="Wzi_sf"/>
</dbReference>
<evidence type="ECO:0000313" key="3">
    <source>
        <dbReference type="Proteomes" id="UP000238034"/>
    </source>
</evidence>
<name>A0A2T0U6W9_9SPHI</name>
<comment type="caution">
    <text evidence="2">The sequence shown here is derived from an EMBL/GenBank/DDBJ whole genome shotgun (WGS) entry which is preliminary data.</text>
</comment>
<dbReference type="EMBL" id="PVTH01000003">
    <property type="protein sequence ID" value="PRY53660.1"/>
    <property type="molecule type" value="Genomic_DNA"/>
</dbReference>
<feature type="signal peptide" evidence="1">
    <location>
        <begin position="1"/>
        <end position="19"/>
    </location>
</feature>
<evidence type="ECO:0000313" key="2">
    <source>
        <dbReference type="EMBL" id="PRY53660.1"/>
    </source>
</evidence>
<dbReference type="Gene3D" id="2.40.160.130">
    <property type="entry name" value="Capsule assembly protein Wzi"/>
    <property type="match status" value="1"/>
</dbReference>
<keyword evidence="3" id="KW-1185">Reference proteome</keyword>
<evidence type="ECO:0008006" key="4">
    <source>
        <dbReference type="Google" id="ProtNLM"/>
    </source>
</evidence>
<keyword evidence="1" id="KW-0732">Signal</keyword>
<sequence length="519" mass="59765">MFRFISTLILCLFVNVGFAQSTLLPISNTNPNHSLYRLSDKSVHTAMQPIVMQGARVDSLTIRELPVSEWHSKNWIFRKIFTEHLVEVKTDEFEVNFDFLPDMWVGKQGGRTIWNNTRELEVGGRVGSKFSFSASISENQGVYPEYYDAYVRRTKVIPGQGHAKLYGDDGFDYSNSTANLSYTPSKYINVQLGYGKNFIGNGYRSLLLSDYAFNYPYLKVTGTLGRVQYTAMWAQFQDLYDIPFDDETPYDRKYGVFHYLDWNVNDRLSLGLFENVMWAPRGAELSYAVPLLFLLPTQYNNGSPDKLLLGLNGSYKLSKNYVAYGQIAINEFTLKEVFAGDGYWANKHGAQIGLRAFDLFKVSNLNATVEYNAARPYTYSASQRIKNYGHFNEPLAHPFGANFREYLAVFSYRYNRWQAKVQTNVSTYGLDINDLNYGKNIYLDYTTRIDDYGVEIGHGLKTKLFYANTNLAYLLNPKNNLRLELGYTYRKESNDQINDKQQFVAFGLKASFRNKYQDF</sequence>
<dbReference type="Proteomes" id="UP000238034">
    <property type="component" value="Unassembled WGS sequence"/>
</dbReference>
<feature type="chain" id="PRO_5015703933" description="Capsule assembly protein Wzi" evidence="1">
    <location>
        <begin position="20"/>
        <end position="519"/>
    </location>
</feature>
<protein>
    <recommendedName>
        <fullName evidence="4">Capsule assembly protein Wzi</fullName>
    </recommendedName>
</protein>
<evidence type="ECO:0000256" key="1">
    <source>
        <dbReference type="SAM" id="SignalP"/>
    </source>
</evidence>
<reference evidence="2 3" key="1">
    <citation type="submission" date="2018-03" db="EMBL/GenBank/DDBJ databases">
        <title>Genomic Encyclopedia of Type Strains, Phase III (KMG-III): the genomes of soil and plant-associated and newly described type strains.</title>
        <authorList>
            <person name="Whitman W."/>
        </authorList>
    </citation>
    <scope>NUCLEOTIDE SEQUENCE [LARGE SCALE GENOMIC DNA]</scope>
    <source>
        <strain evidence="2 3">CGMCC 1.9313</strain>
    </source>
</reference>
<organism evidence="2 3">
    <name type="scientific">Arcticibacter pallidicorallinus</name>
    <dbReference type="NCBI Taxonomy" id="1259464"/>
    <lineage>
        <taxon>Bacteria</taxon>
        <taxon>Pseudomonadati</taxon>
        <taxon>Bacteroidota</taxon>
        <taxon>Sphingobacteriia</taxon>
        <taxon>Sphingobacteriales</taxon>
        <taxon>Sphingobacteriaceae</taxon>
        <taxon>Arcticibacter</taxon>
    </lineage>
</organism>
<accession>A0A2T0U6W9</accession>